<keyword evidence="3" id="KW-1185">Reference proteome</keyword>
<evidence type="ECO:0000313" key="2">
    <source>
        <dbReference type="EMBL" id="ACV64341.1"/>
    </source>
</evidence>
<dbReference type="InterPro" id="IPR003033">
    <property type="entry name" value="SCP2_sterol-bd_dom"/>
</dbReference>
<dbReference type="STRING" id="485916.Dtox_3629"/>
<dbReference type="SUPFAM" id="SSF55718">
    <property type="entry name" value="SCP-like"/>
    <property type="match status" value="1"/>
</dbReference>
<reference evidence="2 3" key="1">
    <citation type="journal article" date="2009" name="Stand. Genomic Sci.">
        <title>Complete genome sequence of Desulfotomaculum acetoxidans type strain (5575).</title>
        <authorList>
            <person name="Spring S."/>
            <person name="Lapidus A."/>
            <person name="Schroder M."/>
            <person name="Gleim D."/>
            <person name="Sims D."/>
            <person name="Meincke L."/>
            <person name="Glavina Del Rio T."/>
            <person name="Tice H."/>
            <person name="Copeland A."/>
            <person name="Cheng J.F."/>
            <person name="Lucas S."/>
            <person name="Chen F."/>
            <person name="Nolan M."/>
            <person name="Bruce D."/>
            <person name="Goodwin L."/>
            <person name="Pitluck S."/>
            <person name="Ivanova N."/>
            <person name="Mavromatis K."/>
            <person name="Mikhailova N."/>
            <person name="Pati A."/>
            <person name="Chen A."/>
            <person name="Palaniappan K."/>
            <person name="Land M."/>
            <person name="Hauser L."/>
            <person name="Chang Y.J."/>
            <person name="Jeffries C.D."/>
            <person name="Chain P."/>
            <person name="Saunders E."/>
            <person name="Brettin T."/>
            <person name="Detter J.C."/>
            <person name="Goker M."/>
            <person name="Bristow J."/>
            <person name="Eisen J.A."/>
            <person name="Markowitz V."/>
            <person name="Hugenholtz P."/>
            <person name="Kyrpides N.C."/>
            <person name="Klenk H.P."/>
            <person name="Han C."/>
        </authorList>
    </citation>
    <scope>NUCLEOTIDE SEQUENCE [LARGE SCALE GENOMIC DNA]</scope>
    <source>
        <strain evidence="3">ATCC 49208 / DSM 771 / VKM B-1644</strain>
    </source>
</reference>
<dbReference type="AlphaFoldDB" id="C8VWH7"/>
<proteinExistence type="predicted"/>
<dbReference type="InterPro" id="IPR036527">
    <property type="entry name" value="SCP2_sterol-bd_dom_sf"/>
</dbReference>
<evidence type="ECO:0000259" key="1">
    <source>
        <dbReference type="Pfam" id="PF02036"/>
    </source>
</evidence>
<organism evidence="2 3">
    <name type="scientific">Desulfofarcimen acetoxidans (strain ATCC 49208 / DSM 771 / KCTC 5769 / VKM B-1644 / 5575)</name>
    <name type="common">Desulfotomaculum acetoxidans</name>
    <dbReference type="NCBI Taxonomy" id="485916"/>
    <lineage>
        <taxon>Bacteria</taxon>
        <taxon>Bacillati</taxon>
        <taxon>Bacillota</taxon>
        <taxon>Clostridia</taxon>
        <taxon>Eubacteriales</taxon>
        <taxon>Peptococcaceae</taxon>
        <taxon>Desulfofarcimen</taxon>
    </lineage>
</organism>
<evidence type="ECO:0000313" key="3">
    <source>
        <dbReference type="Proteomes" id="UP000002217"/>
    </source>
</evidence>
<sequence>MATHQEIKESLMCFLDNYQKNERLKIMNRDWNRVISILVRDNQSQFTMVLEKGVLEIKEGAAQNPDLTVEADSEVLADLFYGDITPTEPYINGTLKILGSEEDILRLDFISLLIWGE</sequence>
<dbReference type="OrthoDB" id="1807838at2"/>
<dbReference type="Proteomes" id="UP000002217">
    <property type="component" value="Chromosome"/>
</dbReference>
<dbReference type="Pfam" id="PF02036">
    <property type="entry name" value="SCP2"/>
    <property type="match status" value="1"/>
</dbReference>
<dbReference type="Gene3D" id="3.30.1050.10">
    <property type="entry name" value="SCP2 sterol-binding domain"/>
    <property type="match status" value="1"/>
</dbReference>
<feature type="domain" description="SCP2" evidence="1">
    <location>
        <begin position="29"/>
        <end position="100"/>
    </location>
</feature>
<dbReference type="KEGG" id="dae:Dtox_3629"/>
<gene>
    <name evidence="2" type="ordered locus">Dtox_3629</name>
</gene>
<protein>
    <recommendedName>
        <fullName evidence="1">SCP2 domain-containing protein</fullName>
    </recommendedName>
</protein>
<dbReference type="eggNOG" id="COG3255">
    <property type="taxonomic scope" value="Bacteria"/>
</dbReference>
<dbReference type="HOGENOM" id="CLU_2132248_0_0_9"/>
<name>C8VWH7_DESAS</name>
<accession>C8VWH7</accession>
<dbReference type="EMBL" id="CP001720">
    <property type="protein sequence ID" value="ACV64341.1"/>
    <property type="molecule type" value="Genomic_DNA"/>
</dbReference>
<dbReference type="RefSeq" id="WP_015759028.1">
    <property type="nucleotide sequence ID" value="NC_013216.1"/>
</dbReference>